<evidence type="ECO:0000313" key="4">
    <source>
        <dbReference type="Proteomes" id="UP001292094"/>
    </source>
</evidence>
<evidence type="ECO:0000256" key="1">
    <source>
        <dbReference type="SAM" id="Phobius"/>
    </source>
</evidence>
<accession>A0AAE1Q5D1</accession>
<comment type="caution">
    <text evidence="3">The sequence shown here is derived from an EMBL/GenBank/DDBJ whole genome shotgun (WGS) entry which is preliminary data.</text>
</comment>
<organism evidence="3 4">
    <name type="scientific">Petrolisthes manimaculis</name>
    <dbReference type="NCBI Taxonomy" id="1843537"/>
    <lineage>
        <taxon>Eukaryota</taxon>
        <taxon>Metazoa</taxon>
        <taxon>Ecdysozoa</taxon>
        <taxon>Arthropoda</taxon>
        <taxon>Crustacea</taxon>
        <taxon>Multicrustacea</taxon>
        <taxon>Malacostraca</taxon>
        <taxon>Eumalacostraca</taxon>
        <taxon>Eucarida</taxon>
        <taxon>Decapoda</taxon>
        <taxon>Pleocyemata</taxon>
        <taxon>Anomura</taxon>
        <taxon>Galatheoidea</taxon>
        <taxon>Porcellanidae</taxon>
        <taxon>Petrolisthes</taxon>
    </lineage>
</organism>
<reference evidence="3" key="1">
    <citation type="submission" date="2023-11" db="EMBL/GenBank/DDBJ databases">
        <title>Genome assemblies of two species of porcelain crab, Petrolisthes cinctipes and Petrolisthes manimaculis (Anomura: Porcellanidae).</title>
        <authorList>
            <person name="Angst P."/>
        </authorList>
    </citation>
    <scope>NUCLEOTIDE SEQUENCE</scope>
    <source>
        <strain evidence="3">PB745_02</strain>
        <tissue evidence="3">Gill</tissue>
    </source>
</reference>
<keyword evidence="2" id="KW-0732">Signal</keyword>
<proteinExistence type="predicted"/>
<keyword evidence="4" id="KW-1185">Reference proteome</keyword>
<dbReference type="AlphaFoldDB" id="A0AAE1Q5D1"/>
<gene>
    <name evidence="3" type="ORF">Pmani_008584</name>
</gene>
<evidence type="ECO:0000313" key="3">
    <source>
        <dbReference type="EMBL" id="KAK4320580.1"/>
    </source>
</evidence>
<protein>
    <submittedName>
        <fullName evidence="3">Uncharacterized protein</fullName>
    </submittedName>
</protein>
<keyword evidence="1" id="KW-1133">Transmembrane helix</keyword>
<keyword evidence="1" id="KW-0472">Membrane</keyword>
<name>A0AAE1Q5D1_9EUCA</name>
<feature type="chain" id="PRO_5042269245" evidence="2">
    <location>
        <begin position="23"/>
        <end position="117"/>
    </location>
</feature>
<keyword evidence="1" id="KW-0812">Transmembrane</keyword>
<dbReference type="EMBL" id="JAWZYT010000656">
    <property type="protein sequence ID" value="KAK4320580.1"/>
    <property type="molecule type" value="Genomic_DNA"/>
</dbReference>
<feature type="transmembrane region" description="Helical" evidence="1">
    <location>
        <begin position="38"/>
        <end position="57"/>
    </location>
</feature>
<evidence type="ECO:0000256" key="2">
    <source>
        <dbReference type="SAM" id="SignalP"/>
    </source>
</evidence>
<sequence>MNVKVTLLLLAVTLTCVITSNAESRQRGDDTLWSPGRITHMVLAVLESALLTLVLVFPTIMDPIIGFINQQVGHAGSRRRREVQTVVTEQAATLHNLFLDALDHIEDMDTAMNSLLH</sequence>
<dbReference type="Proteomes" id="UP001292094">
    <property type="component" value="Unassembled WGS sequence"/>
</dbReference>
<feature type="signal peptide" evidence="2">
    <location>
        <begin position="1"/>
        <end position="22"/>
    </location>
</feature>